<proteinExistence type="predicted"/>
<dbReference type="RefSeq" id="WP_176765538.1">
    <property type="nucleotide sequence ID" value="NZ_FNDD01000006.1"/>
</dbReference>
<reference evidence="1 2" key="1">
    <citation type="submission" date="2016-10" db="EMBL/GenBank/DDBJ databases">
        <authorList>
            <person name="de Groot N.N."/>
        </authorList>
    </citation>
    <scope>NUCLEOTIDE SEQUENCE [LARGE SCALE GENOMIC DNA]</scope>
    <source>
        <strain evidence="1 2">CGMCC 1.10228</strain>
    </source>
</reference>
<dbReference type="EMBL" id="FNDD01000006">
    <property type="protein sequence ID" value="SDG99492.1"/>
    <property type="molecule type" value="Genomic_DNA"/>
</dbReference>
<dbReference type="Proteomes" id="UP000198854">
    <property type="component" value="Unassembled WGS sequence"/>
</dbReference>
<gene>
    <name evidence="1" type="ORF">SAMN04488136_10628</name>
</gene>
<sequence>MKNVPGHLLTLVLLALLNLNLTLNPLLEYRVYDVFRDSMESQTFYDESM</sequence>
<evidence type="ECO:0000313" key="2">
    <source>
        <dbReference type="Proteomes" id="UP000198854"/>
    </source>
</evidence>
<accession>A0A1G7YSC9</accession>
<organism evidence="1 2">
    <name type="scientific">Vibrio xiamenensis</name>
    <dbReference type="NCBI Taxonomy" id="861298"/>
    <lineage>
        <taxon>Bacteria</taxon>
        <taxon>Pseudomonadati</taxon>
        <taxon>Pseudomonadota</taxon>
        <taxon>Gammaproteobacteria</taxon>
        <taxon>Vibrionales</taxon>
        <taxon>Vibrionaceae</taxon>
        <taxon>Vibrio</taxon>
    </lineage>
</organism>
<keyword evidence="2" id="KW-1185">Reference proteome</keyword>
<dbReference type="STRING" id="861298.SAMN04488136_10628"/>
<dbReference type="AlphaFoldDB" id="A0A1G7YSC9"/>
<name>A0A1G7YSC9_9VIBR</name>
<evidence type="ECO:0000313" key="1">
    <source>
        <dbReference type="EMBL" id="SDG99492.1"/>
    </source>
</evidence>
<protein>
    <submittedName>
        <fullName evidence="1">Uncharacterized protein</fullName>
    </submittedName>
</protein>